<evidence type="ECO:0000256" key="1">
    <source>
        <dbReference type="SAM" id="MobiDB-lite"/>
    </source>
</evidence>
<dbReference type="RefSeq" id="WP_168446689.1">
    <property type="nucleotide sequence ID" value="NZ_JAAXOW010000001.1"/>
</dbReference>
<feature type="signal peptide" evidence="3">
    <location>
        <begin position="1"/>
        <end position="36"/>
    </location>
</feature>
<feature type="region of interest" description="Disordered" evidence="1">
    <location>
        <begin position="2252"/>
        <end position="2289"/>
    </location>
</feature>
<reference evidence="5 6" key="1">
    <citation type="submission" date="2020-04" db="EMBL/GenBank/DDBJ databases">
        <title>MicrobeNet Type strains.</title>
        <authorList>
            <person name="Nicholson A.C."/>
        </authorList>
    </citation>
    <scope>NUCLEOTIDE SEQUENCE [LARGE SCALE GENOMIC DNA]</scope>
    <source>
        <strain evidence="5 6">ATCC BAA-789</strain>
    </source>
</reference>
<keyword evidence="2" id="KW-1133">Transmembrane helix</keyword>
<feature type="domain" description="DUF5979" evidence="4">
    <location>
        <begin position="1808"/>
        <end position="1911"/>
    </location>
</feature>
<evidence type="ECO:0000259" key="4">
    <source>
        <dbReference type="Pfam" id="PF19407"/>
    </source>
</evidence>
<keyword evidence="3" id="KW-0732">Signal</keyword>
<evidence type="ECO:0000313" key="5">
    <source>
        <dbReference type="EMBL" id="NKX92678.1"/>
    </source>
</evidence>
<keyword evidence="6" id="KW-1185">Reference proteome</keyword>
<feature type="domain" description="DUF5979" evidence="4">
    <location>
        <begin position="1915"/>
        <end position="2025"/>
    </location>
</feature>
<feature type="compositionally biased region" description="Acidic residues" evidence="1">
    <location>
        <begin position="2269"/>
        <end position="2278"/>
    </location>
</feature>
<dbReference type="Pfam" id="PF19407">
    <property type="entry name" value="DUF5979"/>
    <property type="match status" value="4"/>
</dbReference>
<evidence type="ECO:0000256" key="2">
    <source>
        <dbReference type="SAM" id="Phobius"/>
    </source>
</evidence>
<evidence type="ECO:0000256" key="3">
    <source>
        <dbReference type="SAM" id="SignalP"/>
    </source>
</evidence>
<accession>A0A9X5FID6</accession>
<keyword evidence="2" id="KW-0472">Membrane</keyword>
<comment type="caution">
    <text evidence="5">The sequence shown here is derived from an EMBL/GenBank/DDBJ whole genome shotgun (WGS) entry which is preliminary data.</text>
</comment>
<feature type="domain" description="DUF5979" evidence="4">
    <location>
        <begin position="2133"/>
        <end position="2250"/>
    </location>
</feature>
<protein>
    <recommendedName>
        <fullName evidence="4">DUF5979 domain-containing protein</fullName>
    </recommendedName>
</protein>
<sequence>MPAASRPHRARRAVAAVAAFLATVLTVSLGALPAAAASNEYLQLTKTVDRVENVAGDSYTFRIQVTCSEASCLDAELSDALGVFAGHELKNVELRSPDPSLTYVTEWTSDGATSATAPAVIKADTALRVRFTQPTVSPTGVGIQSGQTFTAALTMAVPTNLTPGTDENLTNTAQVTATNSQPASDSAAIHVTAPISVDVVPGKTWTPATQPFAVGAASTVTVTGRNAANVPADALVLQEPAQAPDGAATLHASNPFAIKDLDTFTVSAPAGCTAVQVDAYVRSGGTWSWVTGSPGPAASAGLPAGVTKADVGGLRVTCTDAVAVSGTLRAVIDVTQRETHRNDASDLSLARHDLTNVASAAVTVAGRPTVSKTATAPHAVVPANLATTITKSFAPARISAGQSSTLTLTAAQLSDVAVRELRITDLGFFDTKVQFGGLKSAPGWPTGATDAKAVYHFSDGSTADVVFPEGATPATPAPPAGTHVTGFEIVFTGSITPNADPARVVVAVDTPEGSVTDAVTHTNTATSTITATNGRTTQAQDDDTLTVVPAAIDVTLTKTVAPAGPLRPGDRAVVSLRSDLAVSSSYVTADTLTIADAWAGGAGEFWNGFNLVSLAPTQIPANTAVQVEVQTALGTWTTVHTAPAVAAASLLSLTGAQFTSGGASLSDVTGVRLVLENTQGFEESVTVIPYLVTTARSALRTGGPLPAAALANAATAGAEGETEAGTPLSDTDGKGVNVAVEPSPPGTGDVAIQKAWSDATVSAQSGQTRTTTLSWRVSNGLETVTISDPADPAGPVAASVADAFNLQRIEPRTFSTTPFTNGWYLKYDTVTAVELYIGGTWQAVTPPLGGWMSSTGFTGHTLTAAQRRDATGARLVLAENVPARTAAATDAGYDPYAPAVGDGVASSTTDRTFVLTWQVREVRRSASNAWVTGTATYNHTTPGVVRNTAGIDGQPIGGGAPVTDSDHDDITIVDAVPLVRIEKTVTPAGELLVPPTGTAAASYPTRSFTVTAWNDSVARASYLRITDPACSGVDVAPCHLADALADPFAASVDWLAPGGQESVFDRFDLTRVTMTVTRPTEVDNSTSVAWLLRYDPATGDLTSSSMSVTQLLAATPAQLADVVGVSVTMQGTDPTTTGGTISAGNKVALTLETRLRTHVRSTGDPQELRAGKAHPVDNHGYAQSYDPVLAPTVVAAGTATASVPLSGGAIDVTASKSVSPTTIAAPARTTPVTVTLGATQGTSTISPAEVRLTDDIVTAPQFWDEFDLVGLGTITLPNGADRVRVDVHGPFGAGGASEWRTGTAATAAAVTLPVTGADVSRATGIRFVFSKADGTFFSSQLPASGWSGAARFTVRLRDTTRSAGRPVAIAGADRTVPNTVTAIADRLTGEASDERAAAALLTLTEGTRRLAVDKLANEGTRTVDVGRAVPWDLTFRNAGTGFLTVTELRDTLPTSLLWTGEAPVVTADPDGLMSDDVTIVQDGQDLVLTWPATGRTLKPGETVTVRVLLELQAGLTASQQAINTMTVRTAETLAACTPLVGSRPVTGAWAADRTTCGVSDHVSPTGGPNLFTVKGVRGAVTGAATPEGQECTPLLAATGGSYYRTPCIARSVVGGTDHWVLRAINGGTTNVEQLTIFDPLASADDTMIISGADRGSSYRPRLVPGSLDVSAPAGATVRTEVTTTPTACADTWSGLLTGAVCEQSGEMWTEVAPTTEWDRVTGLRVSVDLRTTGARALQPGAFVDVTFQTVNALADSTFADGVPASPAADDVVAWNQFGVKYRDEGQTAWKKISPAKMGVQVLTGPLLVRKDVTGPAAAFAPGSFTADVSCTLGGAELDLGPMPVVLDDAGDHEHQIDGIPVGAQCAVEETGALGAFGETIRSAGATVTITADATGGVVPAAQVATLTNTYAYSGLSVTKVVDTKADRGVATTFSFELSCTAAVSGTPVLFGGDPTLRFDLAGGDTYTVPAGTIPARAECELAEVSDGDADSVVVVGDGVTVTGTGTADVAIGVTPNAVTVTNAFDAGILAVTKKVDGAAAEHGTGPFGFTARCTYRGANVLDEKFDLVGGATRTFGTFPAGTTCVVAEVTKGGATRTALAPADGTVLIEAPQPGETVSTATVRATNTFDETSLTVVKTIEGDLSAPGANGPFVVELACTLERDGTTSPVAVPGGAERTLRAPSLTTTYEHLPVGATCVLTETGTGGATSTRADVVVGGSVAAATGTTIPVDGLSTTTAPGEAEVQLVNHFDSITKDPQGGPDEPVAGGDDPDDPDDPADETRPPARLPVTGAQIASLAALAALLLGAGGYLVSVRRRRGSHQV</sequence>
<feature type="chain" id="PRO_5040866150" description="DUF5979 domain-containing protein" evidence="3">
    <location>
        <begin position="37"/>
        <end position="2323"/>
    </location>
</feature>
<feature type="transmembrane region" description="Helical" evidence="2">
    <location>
        <begin position="2294"/>
        <end position="2312"/>
    </location>
</feature>
<dbReference type="Proteomes" id="UP000774283">
    <property type="component" value="Unassembled WGS sequence"/>
</dbReference>
<dbReference type="InterPro" id="IPR046022">
    <property type="entry name" value="DUF5979"/>
</dbReference>
<evidence type="ECO:0000313" key="6">
    <source>
        <dbReference type="Proteomes" id="UP000774283"/>
    </source>
</evidence>
<organism evidence="5 6">
    <name type="scientific">Sanguibacter hominis ATCC BAA-789</name>
    <dbReference type="NCBI Taxonomy" id="1312740"/>
    <lineage>
        <taxon>Bacteria</taxon>
        <taxon>Bacillati</taxon>
        <taxon>Actinomycetota</taxon>
        <taxon>Actinomycetes</taxon>
        <taxon>Micrococcales</taxon>
        <taxon>Sanguibacteraceae</taxon>
        <taxon>Sanguibacter</taxon>
    </lineage>
</organism>
<gene>
    <name evidence="5" type="ORF">HF995_05215</name>
</gene>
<keyword evidence="2" id="KW-0812">Transmembrane</keyword>
<feature type="domain" description="DUF5979" evidence="4">
    <location>
        <begin position="2030"/>
        <end position="2129"/>
    </location>
</feature>
<feature type="compositionally biased region" description="Low complexity" evidence="1">
    <location>
        <begin position="2259"/>
        <end position="2268"/>
    </location>
</feature>
<name>A0A9X5FID6_9MICO</name>
<dbReference type="EMBL" id="JAAXOW010000001">
    <property type="protein sequence ID" value="NKX92678.1"/>
    <property type="molecule type" value="Genomic_DNA"/>
</dbReference>
<proteinExistence type="predicted"/>